<evidence type="ECO:0000256" key="1">
    <source>
        <dbReference type="SAM" id="Phobius"/>
    </source>
</evidence>
<keyword evidence="1" id="KW-1133">Transmembrane helix</keyword>
<comment type="caution">
    <text evidence="2">The sequence shown here is derived from an EMBL/GenBank/DDBJ whole genome shotgun (WGS) entry which is preliminary data.</text>
</comment>
<accession>W9AG35</accession>
<evidence type="ECO:0000313" key="3">
    <source>
        <dbReference type="Proteomes" id="UP000028863"/>
    </source>
</evidence>
<reference evidence="2" key="1">
    <citation type="submission" date="2014-03" db="EMBL/GenBank/DDBJ databases">
        <title>Draft genome sequencing of Oceanobacillus picturae strain S1 isolated from human gut.</title>
        <authorList>
            <person name="Croce O."/>
            <person name="Lagier J.C."/>
            <person name="Raoult D."/>
        </authorList>
    </citation>
    <scope>NUCLEOTIDE SEQUENCE [LARGE SCALE GENOMIC DNA]</scope>
    <source>
        <strain evidence="2">S1</strain>
    </source>
</reference>
<gene>
    <name evidence="2" type="ORF">BN988_03239</name>
</gene>
<keyword evidence="1" id="KW-0472">Membrane</keyword>
<protein>
    <submittedName>
        <fullName evidence="2">Uncharacterized protein</fullName>
    </submittedName>
</protein>
<dbReference type="Proteomes" id="UP000028863">
    <property type="component" value="Unassembled WGS sequence"/>
</dbReference>
<keyword evidence="3" id="KW-1185">Reference proteome</keyword>
<feature type="transmembrane region" description="Helical" evidence="1">
    <location>
        <begin position="6"/>
        <end position="28"/>
    </location>
</feature>
<dbReference type="EMBL" id="CCAX010000003">
    <property type="protein sequence ID" value="CDO04674.1"/>
    <property type="molecule type" value="Genomic_DNA"/>
</dbReference>
<organism evidence="2 3">
    <name type="scientific">Oceanobacillus picturae</name>
    <dbReference type="NCBI Taxonomy" id="171693"/>
    <lineage>
        <taxon>Bacteria</taxon>
        <taxon>Bacillati</taxon>
        <taxon>Bacillota</taxon>
        <taxon>Bacilli</taxon>
        <taxon>Bacillales</taxon>
        <taxon>Bacillaceae</taxon>
        <taxon>Oceanobacillus</taxon>
    </lineage>
</organism>
<reference evidence="2" key="2">
    <citation type="submission" date="2014-03" db="EMBL/GenBank/DDBJ databases">
        <authorList>
            <person name="Urmite Genomes"/>
        </authorList>
    </citation>
    <scope>NUCLEOTIDE SEQUENCE</scope>
    <source>
        <strain evidence="2">S1</strain>
    </source>
</reference>
<name>W9AG35_9BACI</name>
<evidence type="ECO:0000313" key="2">
    <source>
        <dbReference type="EMBL" id="CDO04674.1"/>
    </source>
</evidence>
<keyword evidence="1" id="KW-0812">Transmembrane</keyword>
<proteinExistence type="predicted"/>
<sequence>MELLPIVVWVLFIEMAVFQVLLSLGFLIGECAMQFYC</sequence>
<dbReference type="AlphaFoldDB" id="W9AG35"/>